<dbReference type="Proteomes" id="UP000299084">
    <property type="component" value="Unassembled WGS sequence"/>
</dbReference>
<accession>A0A5N4E8D2</accession>
<comment type="caution">
    <text evidence="1">The sequence shown here is derived from an EMBL/GenBank/DDBJ whole genome shotgun (WGS) entry which is preliminary data.</text>
</comment>
<dbReference type="EMBL" id="JWIN03000004">
    <property type="protein sequence ID" value="KAB1279763.1"/>
    <property type="molecule type" value="Genomic_DNA"/>
</dbReference>
<name>A0A5N4E8D2_CAMDR</name>
<gene>
    <name evidence="1" type="ORF">Cadr_000015691</name>
</gene>
<sequence length="81" mass="9500">MLQLRRHTWDEAFWDPPAPVDLPQLGQHRAELLEREKLCPHGFEEKRLEDLELQWSHDHSGRAVSENGATTEKVHVVLILR</sequence>
<keyword evidence="2" id="KW-1185">Reference proteome</keyword>
<evidence type="ECO:0000313" key="1">
    <source>
        <dbReference type="EMBL" id="KAB1279763.1"/>
    </source>
</evidence>
<proteinExistence type="predicted"/>
<dbReference type="AlphaFoldDB" id="A0A5N4E8D2"/>
<reference evidence="1 2" key="1">
    <citation type="journal article" date="2019" name="Mol. Ecol. Resour.">
        <title>Improving Illumina assemblies with Hi-C and long reads: an example with the North African dromedary.</title>
        <authorList>
            <person name="Elbers J.P."/>
            <person name="Rogers M.F."/>
            <person name="Perelman P.L."/>
            <person name="Proskuryakova A.A."/>
            <person name="Serdyukova N.A."/>
            <person name="Johnson W.E."/>
            <person name="Horin P."/>
            <person name="Corander J."/>
            <person name="Murphy D."/>
            <person name="Burger P.A."/>
        </authorList>
    </citation>
    <scope>NUCLEOTIDE SEQUENCE [LARGE SCALE GENOMIC DNA]</scope>
    <source>
        <strain evidence="1">Drom800</strain>
        <tissue evidence="1">Blood</tissue>
    </source>
</reference>
<evidence type="ECO:0000313" key="2">
    <source>
        <dbReference type="Proteomes" id="UP000299084"/>
    </source>
</evidence>
<organism evidence="1 2">
    <name type="scientific">Camelus dromedarius</name>
    <name type="common">Dromedary</name>
    <name type="synonym">Arabian camel</name>
    <dbReference type="NCBI Taxonomy" id="9838"/>
    <lineage>
        <taxon>Eukaryota</taxon>
        <taxon>Metazoa</taxon>
        <taxon>Chordata</taxon>
        <taxon>Craniata</taxon>
        <taxon>Vertebrata</taxon>
        <taxon>Euteleostomi</taxon>
        <taxon>Mammalia</taxon>
        <taxon>Eutheria</taxon>
        <taxon>Laurasiatheria</taxon>
        <taxon>Artiodactyla</taxon>
        <taxon>Tylopoda</taxon>
        <taxon>Camelidae</taxon>
        <taxon>Camelus</taxon>
    </lineage>
</organism>
<protein>
    <submittedName>
        <fullName evidence="1">Uncharacterized protein</fullName>
    </submittedName>
</protein>